<evidence type="ECO:0000256" key="1">
    <source>
        <dbReference type="ARBA" id="ARBA00009232"/>
    </source>
</evidence>
<dbReference type="GO" id="GO:0003677">
    <property type="term" value="F:DNA binding"/>
    <property type="evidence" value="ECO:0007669"/>
    <property type="project" value="InterPro"/>
</dbReference>
<organism evidence="6 7">
    <name type="scientific">Promicromonospora thailandica</name>
    <dbReference type="NCBI Taxonomy" id="765201"/>
    <lineage>
        <taxon>Bacteria</taxon>
        <taxon>Bacillati</taxon>
        <taxon>Actinomycetota</taxon>
        <taxon>Actinomycetes</taxon>
        <taxon>Micrococcales</taxon>
        <taxon>Promicromonosporaceae</taxon>
        <taxon>Promicromonospora</taxon>
    </lineage>
</organism>
<dbReference type="GO" id="GO:0003905">
    <property type="term" value="F:alkylbase DNA N-glycosylase activity"/>
    <property type="evidence" value="ECO:0007669"/>
    <property type="project" value="InterPro"/>
</dbReference>
<dbReference type="Proteomes" id="UP001139493">
    <property type="component" value="Unassembled WGS sequence"/>
</dbReference>
<dbReference type="FunFam" id="3.10.300.10:FF:000001">
    <property type="entry name" value="Putative 3-methyladenine DNA glycosylase"/>
    <property type="match status" value="1"/>
</dbReference>
<evidence type="ECO:0000256" key="3">
    <source>
        <dbReference type="ARBA" id="ARBA00022801"/>
    </source>
</evidence>
<dbReference type="EMBL" id="JAMTCS010000003">
    <property type="protein sequence ID" value="MCP2264066.1"/>
    <property type="molecule type" value="Genomic_DNA"/>
</dbReference>
<evidence type="ECO:0000256" key="5">
    <source>
        <dbReference type="HAMAP-Rule" id="MF_00527"/>
    </source>
</evidence>
<keyword evidence="7" id="KW-1185">Reference proteome</keyword>
<evidence type="ECO:0000256" key="4">
    <source>
        <dbReference type="ARBA" id="ARBA00023204"/>
    </source>
</evidence>
<evidence type="ECO:0000313" key="6">
    <source>
        <dbReference type="EMBL" id="MCP2264066.1"/>
    </source>
</evidence>
<name>A0A9X2G8U6_9MICO</name>
<dbReference type="SUPFAM" id="SSF50486">
    <property type="entry name" value="FMT C-terminal domain-like"/>
    <property type="match status" value="1"/>
</dbReference>
<protein>
    <recommendedName>
        <fullName evidence="5">Putative 3-methyladenine DNA glycosylase</fullName>
        <ecNumber evidence="5">3.2.2.-</ecNumber>
    </recommendedName>
</protein>
<dbReference type="HAMAP" id="MF_00527">
    <property type="entry name" value="3MGH"/>
    <property type="match status" value="1"/>
</dbReference>
<dbReference type="Gene3D" id="3.10.300.10">
    <property type="entry name" value="Methylpurine-DNA glycosylase (MPG)"/>
    <property type="match status" value="1"/>
</dbReference>
<dbReference type="PANTHER" id="PTHR10429:SF0">
    <property type="entry name" value="DNA-3-METHYLADENINE GLYCOSYLASE"/>
    <property type="match status" value="1"/>
</dbReference>
<comment type="similarity">
    <text evidence="1 5">Belongs to the DNA glycosylase MPG family.</text>
</comment>
<dbReference type="InterPro" id="IPR011034">
    <property type="entry name" value="Formyl_transferase-like_C_sf"/>
</dbReference>
<sequence length="224" mass="23484">MGGVTEESTSGPQGGGRAFYRRPVIEVARDLLGATLVRRTSDGVVTLRITEVEAYDGANDPGSHAFRGPTRRNETMFGEPGRLYVYRHLGLHHCANVVCGPAGTGAAVLLRAGEVTGGVALARDRRLASGVARTDRDLARGPARLTVALGLDLADDGADVTDPDGAVAVMPAATPATVLAGPRVGVSGNGGRADLFPWRFWLDDEPTVSVYRPAPPPRRLPPVT</sequence>
<proteinExistence type="inferred from homology"/>
<dbReference type="Pfam" id="PF02245">
    <property type="entry name" value="Pur_DNA_glyco"/>
    <property type="match status" value="1"/>
</dbReference>
<dbReference type="CDD" id="cd00540">
    <property type="entry name" value="AAG"/>
    <property type="match status" value="1"/>
</dbReference>
<comment type="caution">
    <text evidence="6">The sequence shown here is derived from an EMBL/GenBank/DDBJ whole genome shotgun (WGS) entry which is preliminary data.</text>
</comment>
<dbReference type="InterPro" id="IPR036995">
    <property type="entry name" value="MPG_sf"/>
</dbReference>
<dbReference type="NCBIfam" id="NF002003">
    <property type="entry name" value="PRK00802.1-3"/>
    <property type="match status" value="1"/>
</dbReference>
<keyword evidence="4 5" id="KW-0234">DNA repair</keyword>
<keyword evidence="3 5" id="KW-0378">Hydrolase</keyword>
<keyword evidence="2 5" id="KW-0227">DNA damage</keyword>
<dbReference type="InterPro" id="IPR003180">
    <property type="entry name" value="MPG"/>
</dbReference>
<dbReference type="EC" id="3.2.2.-" evidence="5"/>
<dbReference type="AlphaFoldDB" id="A0A9X2G8U6"/>
<reference evidence="6" key="1">
    <citation type="submission" date="2022-06" db="EMBL/GenBank/DDBJ databases">
        <title>Genomic Encyclopedia of Archaeal and Bacterial Type Strains, Phase II (KMG-II): from individual species to whole genera.</title>
        <authorList>
            <person name="Goeker M."/>
        </authorList>
    </citation>
    <scope>NUCLEOTIDE SEQUENCE</scope>
    <source>
        <strain evidence="6">DSM 26652</strain>
    </source>
</reference>
<dbReference type="GO" id="GO:0006284">
    <property type="term" value="P:base-excision repair"/>
    <property type="evidence" value="ECO:0007669"/>
    <property type="project" value="InterPro"/>
</dbReference>
<dbReference type="NCBIfam" id="TIGR00567">
    <property type="entry name" value="3mg"/>
    <property type="match status" value="1"/>
</dbReference>
<dbReference type="PANTHER" id="PTHR10429">
    <property type="entry name" value="DNA-3-METHYLADENINE GLYCOSYLASE"/>
    <property type="match status" value="1"/>
</dbReference>
<accession>A0A9X2G8U6</accession>
<evidence type="ECO:0000256" key="2">
    <source>
        <dbReference type="ARBA" id="ARBA00022763"/>
    </source>
</evidence>
<evidence type="ECO:0000313" key="7">
    <source>
        <dbReference type="Proteomes" id="UP001139493"/>
    </source>
</evidence>
<gene>
    <name evidence="6" type="ORF">APR03_001402</name>
</gene>